<keyword evidence="6 12" id="KW-0698">rRNA processing</keyword>
<sequence length="263" mass="29072">MLITMQKYFVPSEQFGDQSIQITGNDAHHIMNVMRLKPGAEILVSDGEKREAVVVIEQCGADGIEARIVEMRDFDREPTVQVTIAQSLPKGDKMEVIIQKCTEIGAVHFMPFISERTVVQYDSKKEAKRLERWGKIAKEAAEQSHRNVVPTIASSMNWKALTAQFASYDLVLICYEDERGTMLRDVLEAFAPTQGDMQGSMAKQARMMVVIGPEGGFAAQEIHSAVEAGARCVSLGRRILRAETAGMAACACIMYQFGEMGGM</sequence>
<keyword evidence="5 12" id="KW-0963">Cytoplasm</keyword>
<comment type="subcellular location">
    <subcellularLocation>
        <location evidence="1 12">Cytoplasm</location>
    </subcellularLocation>
</comment>
<dbReference type="GO" id="GO:0070042">
    <property type="term" value="F:rRNA (uridine-N3-)-methyltransferase activity"/>
    <property type="evidence" value="ECO:0007669"/>
    <property type="project" value="TreeGrafter"/>
</dbReference>
<evidence type="ECO:0000256" key="2">
    <source>
        <dbReference type="ARBA" id="ARBA00005528"/>
    </source>
</evidence>
<comment type="function">
    <text evidence="10 12">Specifically methylates the N3 position of the uracil ring of uridine 1498 (m3U1498) in 16S rRNA. Acts on the fully assembled 30S ribosomal subunit.</text>
</comment>
<evidence type="ECO:0000259" key="14">
    <source>
        <dbReference type="Pfam" id="PF20260"/>
    </source>
</evidence>
<dbReference type="InterPro" id="IPR046886">
    <property type="entry name" value="RsmE_MTase_dom"/>
</dbReference>
<feature type="domain" description="Ribosomal RNA small subunit methyltransferase E methyltransferase" evidence="13">
    <location>
        <begin position="78"/>
        <end position="253"/>
    </location>
</feature>
<dbReference type="NCBIfam" id="TIGR00046">
    <property type="entry name" value="RsmE family RNA methyltransferase"/>
    <property type="match status" value="1"/>
</dbReference>
<dbReference type="EMBL" id="LS992241">
    <property type="protein sequence ID" value="SYX82509.1"/>
    <property type="molecule type" value="Genomic_DNA"/>
</dbReference>
<dbReference type="InterPro" id="IPR015947">
    <property type="entry name" value="PUA-like_sf"/>
</dbReference>
<accession>A0A383R837</accession>
<dbReference type="EC" id="2.1.1.193" evidence="3 12"/>
<evidence type="ECO:0000256" key="7">
    <source>
        <dbReference type="ARBA" id="ARBA00022603"/>
    </source>
</evidence>
<dbReference type="Proteomes" id="UP000304148">
    <property type="component" value="Chromosome"/>
</dbReference>
<dbReference type="PANTHER" id="PTHR30027">
    <property type="entry name" value="RIBOSOMAL RNA SMALL SUBUNIT METHYLTRANSFERASE E"/>
    <property type="match status" value="1"/>
</dbReference>
<evidence type="ECO:0000256" key="6">
    <source>
        <dbReference type="ARBA" id="ARBA00022552"/>
    </source>
</evidence>
<evidence type="ECO:0000313" key="16">
    <source>
        <dbReference type="Proteomes" id="UP000304148"/>
    </source>
</evidence>
<evidence type="ECO:0000256" key="3">
    <source>
        <dbReference type="ARBA" id="ARBA00012328"/>
    </source>
</evidence>
<feature type="domain" description="Ribosomal RNA small subunit methyltransferase E PUA-like" evidence="14">
    <location>
        <begin position="22"/>
        <end position="68"/>
    </location>
</feature>
<dbReference type="Gene3D" id="3.40.1280.10">
    <property type="match status" value="1"/>
</dbReference>
<evidence type="ECO:0000256" key="12">
    <source>
        <dbReference type="PIRNR" id="PIRNR015601"/>
    </source>
</evidence>
<dbReference type="PANTHER" id="PTHR30027:SF3">
    <property type="entry name" value="16S RRNA (URACIL(1498)-N(3))-METHYLTRANSFERASE"/>
    <property type="match status" value="1"/>
</dbReference>
<evidence type="ECO:0000256" key="10">
    <source>
        <dbReference type="ARBA" id="ARBA00025699"/>
    </source>
</evidence>
<evidence type="ECO:0000256" key="5">
    <source>
        <dbReference type="ARBA" id="ARBA00022490"/>
    </source>
</evidence>
<evidence type="ECO:0000259" key="13">
    <source>
        <dbReference type="Pfam" id="PF04452"/>
    </source>
</evidence>
<reference evidence="16" key="1">
    <citation type="submission" date="2018-08" db="EMBL/GenBank/DDBJ databases">
        <authorList>
            <person name="Chevrot R."/>
        </authorList>
    </citation>
    <scope>NUCLEOTIDE SEQUENCE [LARGE SCALE GENOMIC DNA]</scope>
</reference>
<evidence type="ECO:0000256" key="9">
    <source>
        <dbReference type="ARBA" id="ARBA00022691"/>
    </source>
</evidence>
<dbReference type="InterPro" id="IPR029026">
    <property type="entry name" value="tRNA_m1G_MTases_N"/>
</dbReference>
<dbReference type="NCBIfam" id="NF008692">
    <property type="entry name" value="PRK11713.1-5"/>
    <property type="match status" value="1"/>
</dbReference>
<dbReference type="GO" id="GO:0070475">
    <property type="term" value="P:rRNA base methylation"/>
    <property type="evidence" value="ECO:0007669"/>
    <property type="project" value="TreeGrafter"/>
</dbReference>
<organism evidence="15 16">
    <name type="scientific">Paenibacillus alvei</name>
    <name type="common">Bacillus alvei</name>
    <dbReference type="NCBI Taxonomy" id="44250"/>
    <lineage>
        <taxon>Bacteria</taxon>
        <taxon>Bacillati</taxon>
        <taxon>Bacillota</taxon>
        <taxon>Bacilli</taxon>
        <taxon>Bacillales</taxon>
        <taxon>Paenibacillaceae</taxon>
        <taxon>Paenibacillus</taxon>
    </lineage>
</organism>
<gene>
    <name evidence="15" type="ORF">PBLR_10931</name>
</gene>
<dbReference type="SUPFAM" id="SSF75217">
    <property type="entry name" value="alpha/beta knot"/>
    <property type="match status" value="1"/>
</dbReference>
<comment type="catalytic activity">
    <reaction evidence="11 12">
        <text>uridine(1498) in 16S rRNA + S-adenosyl-L-methionine = N(3)-methyluridine(1498) in 16S rRNA + S-adenosyl-L-homocysteine + H(+)</text>
        <dbReference type="Rhea" id="RHEA:42920"/>
        <dbReference type="Rhea" id="RHEA-COMP:10283"/>
        <dbReference type="Rhea" id="RHEA-COMP:10284"/>
        <dbReference type="ChEBI" id="CHEBI:15378"/>
        <dbReference type="ChEBI" id="CHEBI:57856"/>
        <dbReference type="ChEBI" id="CHEBI:59789"/>
        <dbReference type="ChEBI" id="CHEBI:65315"/>
        <dbReference type="ChEBI" id="CHEBI:74502"/>
        <dbReference type="EC" id="2.1.1.193"/>
    </reaction>
</comment>
<evidence type="ECO:0000256" key="4">
    <source>
        <dbReference type="ARBA" id="ARBA00013673"/>
    </source>
</evidence>
<dbReference type="InterPro" id="IPR029028">
    <property type="entry name" value="Alpha/beta_knot_MTases"/>
</dbReference>
<evidence type="ECO:0000256" key="8">
    <source>
        <dbReference type="ARBA" id="ARBA00022679"/>
    </source>
</evidence>
<keyword evidence="9 12" id="KW-0949">S-adenosyl-L-methionine</keyword>
<name>A0A383R837_PAEAL</name>
<keyword evidence="8 12" id="KW-0808">Transferase</keyword>
<keyword evidence="7 12" id="KW-0489">Methyltransferase</keyword>
<dbReference type="PIRSF" id="PIRSF015601">
    <property type="entry name" value="MTase_slr0722"/>
    <property type="match status" value="1"/>
</dbReference>
<dbReference type="AlphaFoldDB" id="A0A383R837"/>
<protein>
    <recommendedName>
        <fullName evidence="4 12">Ribosomal RNA small subunit methyltransferase E</fullName>
        <ecNumber evidence="3 12">2.1.1.193</ecNumber>
    </recommendedName>
</protein>
<evidence type="ECO:0000313" key="15">
    <source>
        <dbReference type="EMBL" id="SYX82509.1"/>
    </source>
</evidence>
<evidence type="ECO:0000256" key="11">
    <source>
        <dbReference type="ARBA" id="ARBA00047944"/>
    </source>
</evidence>
<dbReference type="InterPro" id="IPR046887">
    <property type="entry name" value="RsmE_PUA-like"/>
</dbReference>
<dbReference type="CDD" id="cd18084">
    <property type="entry name" value="RsmE-like"/>
    <property type="match status" value="1"/>
</dbReference>
<dbReference type="GO" id="GO:0005737">
    <property type="term" value="C:cytoplasm"/>
    <property type="evidence" value="ECO:0007669"/>
    <property type="project" value="UniProtKB-SubCell"/>
</dbReference>
<dbReference type="Pfam" id="PF20260">
    <property type="entry name" value="PUA_4"/>
    <property type="match status" value="1"/>
</dbReference>
<proteinExistence type="inferred from homology"/>
<comment type="similarity">
    <text evidence="2 12">Belongs to the RNA methyltransferase RsmE family.</text>
</comment>
<dbReference type="Gene3D" id="2.40.240.20">
    <property type="entry name" value="Hypothetical PUA domain-like, domain 1"/>
    <property type="match status" value="1"/>
</dbReference>
<dbReference type="InterPro" id="IPR006700">
    <property type="entry name" value="RsmE"/>
</dbReference>
<dbReference type="Pfam" id="PF04452">
    <property type="entry name" value="Methyltrans_RNA"/>
    <property type="match status" value="1"/>
</dbReference>
<dbReference type="SUPFAM" id="SSF88697">
    <property type="entry name" value="PUA domain-like"/>
    <property type="match status" value="1"/>
</dbReference>
<evidence type="ECO:0000256" key="1">
    <source>
        <dbReference type="ARBA" id="ARBA00004496"/>
    </source>
</evidence>